<evidence type="ECO:0000313" key="2">
    <source>
        <dbReference type="Proteomes" id="UP000050277"/>
    </source>
</evidence>
<protein>
    <submittedName>
        <fullName evidence="1">Uncharacterized protein</fullName>
    </submittedName>
</protein>
<organism evidence="1 2">
    <name type="scientific">Herpetosiphon geysericola</name>
    <dbReference type="NCBI Taxonomy" id="70996"/>
    <lineage>
        <taxon>Bacteria</taxon>
        <taxon>Bacillati</taxon>
        <taxon>Chloroflexota</taxon>
        <taxon>Chloroflexia</taxon>
        <taxon>Herpetosiphonales</taxon>
        <taxon>Herpetosiphonaceae</taxon>
        <taxon>Herpetosiphon</taxon>
    </lineage>
</organism>
<comment type="caution">
    <text evidence="1">The sequence shown here is derived from an EMBL/GenBank/DDBJ whole genome shotgun (WGS) entry which is preliminary data.</text>
</comment>
<name>A0A0P6Z127_9CHLR</name>
<evidence type="ECO:0000313" key="1">
    <source>
        <dbReference type="EMBL" id="KPL90663.1"/>
    </source>
</evidence>
<accession>A0A0P6Z127</accession>
<dbReference type="AlphaFoldDB" id="A0A0P6Z127"/>
<keyword evidence="2" id="KW-1185">Reference proteome</keyword>
<proteinExistence type="predicted"/>
<gene>
    <name evidence="1" type="ORF">SE18_06265</name>
</gene>
<dbReference type="EMBL" id="LGKP01000011">
    <property type="protein sequence ID" value="KPL90663.1"/>
    <property type="molecule type" value="Genomic_DNA"/>
</dbReference>
<dbReference type="Proteomes" id="UP000050277">
    <property type="component" value="Unassembled WGS sequence"/>
</dbReference>
<sequence>MDATLIKSQRQGNLLLVGLCMLLLLIGLHLGHQLAYSAPNHFNQAYSAVQCHYLCKIITSE</sequence>
<dbReference type="RefSeq" id="WP_054533573.1">
    <property type="nucleotide sequence ID" value="NZ_LGKP01000011.1"/>
</dbReference>
<reference evidence="1 2" key="1">
    <citation type="submission" date="2015-07" db="EMBL/GenBank/DDBJ databases">
        <title>Whole genome sequence of Herpetosiphon geysericola DSM 7119.</title>
        <authorList>
            <person name="Hemp J."/>
            <person name="Ward L.M."/>
            <person name="Pace L.A."/>
            <person name="Fischer W.W."/>
        </authorList>
    </citation>
    <scope>NUCLEOTIDE SEQUENCE [LARGE SCALE GENOMIC DNA]</scope>
    <source>
        <strain evidence="1 2">DSM 7119</strain>
    </source>
</reference>